<reference evidence="2 3" key="1">
    <citation type="submission" date="2019-09" db="EMBL/GenBank/DDBJ databases">
        <title>Parvibaculum sedimenti sp. nov., isolated from sediment.</title>
        <authorList>
            <person name="Wang Y."/>
        </authorList>
    </citation>
    <scope>NUCLEOTIDE SEQUENCE [LARGE SCALE GENOMIC DNA]</scope>
    <source>
        <strain evidence="2 3">HXT-9</strain>
    </source>
</reference>
<protein>
    <recommendedName>
        <fullName evidence="4">Lipoprotein</fullName>
    </recommendedName>
</protein>
<sequence length="182" mass="19296">MKKLLSVVSIVATCFVLAGCSTMTPSTYAVNADNNVALRKLAGARVNVSNMVDASNFSANCRLMGPIEASNKRSIAQFVQDSFNDELKFADVYGTNVALDARLDHAEFSSTSGLTNGWWDLAATLKNPKTGASLSAQSRYEFPSGFDAATACTQTAQALTPAVQGLIKNAVTNPEFSNLVSK</sequence>
<feature type="signal peptide" evidence="1">
    <location>
        <begin position="1"/>
        <end position="18"/>
    </location>
</feature>
<accession>A0A6N6VFL2</accession>
<dbReference type="AlphaFoldDB" id="A0A6N6VFL2"/>
<dbReference type="Proteomes" id="UP000468901">
    <property type="component" value="Unassembled WGS sequence"/>
</dbReference>
<proteinExistence type="predicted"/>
<dbReference type="EMBL" id="WESC01000010">
    <property type="protein sequence ID" value="KAB7739470.1"/>
    <property type="molecule type" value="Genomic_DNA"/>
</dbReference>
<organism evidence="2 3">
    <name type="scientific">Parvibaculum sedimenti</name>
    <dbReference type="NCBI Taxonomy" id="2608632"/>
    <lineage>
        <taxon>Bacteria</taxon>
        <taxon>Pseudomonadati</taxon>
        <taxon>Pseudomonadota</taxon>
        <taxon>Alphaproteobacteria</taxon>
        <taxon>Hyphomicrobiales</taxon>
        <taxon>Parvibaculaceae</taxon>
        <taxon>Parvibaculum</taxon>
    </lineage>
</organism>
<comment type="caution">
    <text evidence="2">The sequence shown here is derived from an EMBL/GenBank/DDBJ whole genome shotgun (WGS) entry which is preliminary data.</text>
</comment>
<feature type="chain" id="PRO_5027093822" description="Lipoprotein" evidence="1">
    <location>
        <begin position="19"/>
        <end position="182"/>
    </location>
</feature>
<dbReference type="PROSITE" id="PS51257">
    <property type="entry name" value="PROKAR_LIPOPROTEIN"/>
    <property type="match status" value="1"/>
</dbReference>
<keyword evidence="1" id="KW-0732">Signal</keyword>
<evidence type="ECO:0000313" key="2">
    <source>
        <dbReference type="EMBL" id="KAB7739470.1"/>
    </source>
</evidence>
<evidence type="ECO:0000313" key="3">
    <source>
        <dbReference type="Proteomes" id="UP000468901"/>
    </source>
</evidence>
<dbReference type="RefSeq" id="WP_152216642.1">
    <property type="nucleotide sequence ID" value="NZ_JBAQYD010000013.1"/>
</dbReference>
<evidence type="ECO:0000256" key="1">
    <source>
        <dbReference type="SAM" id="SignalP"/>
    </source>
</evidence>
<keyword evidence="3" id="KW-1185">Reference proteome</keyword>
<name>A0A6N6VFL2_9HYPH</name>
<gene>
    <name evidence="2" type="ORF">F2P47_12175</name>
</gene>
<evidence type="ECO:0008006" key="4">
    <source>
        <dbReference type="Google" id="ProtNLM"/>
    </source>
</evidence>